<dbReference type="AlphaFoldDB" id="A0A9P6GKA3"/>
<reference evidence="3" key="1">
    <citation type="journal article" date="2020" name="Mol. Plant Microbe Interact.">
        <title>Genome Sequence of the Biocontrol Agent Coniothyrium minitans strain Conio (IMI 134523).</title>
        <authorList>
            <person name="Patel D."/>
            <person name="Shittu T.A."/>
            <person name="Baroncelli R."/>
            <person name="Muthumeenakshi S."/>
            <person name="Osborne T.H."/>
            <person name="Janganan T.K."/>
            <person name="Sreenivasaprasad S."/>
        </authorList>
    </citation>
    <scope>NUCLEOTIDE SEQUENCE</scope>
    <source>
        <strain evidence="3">Conio</strain>
    </source>
</reference>
<dbReference type="EMBL" id="WJXW01000004">
    <property type="protein sequence ID" value="KAF9737312.1"/>
    <property type="molecule type" value="Genomic_DNA"/>
</dbReference>
<evidence type="ECO:0000313" key="3">
    <source>
        <dbReference type="EMBL" id="KAF9737312.1"/>
    </source>
</evidence>
<proteinExistence type="predicted"/>
<evidence type="ECO:0000256" key="1">
    <source>
        <dbReference type="SAM" id="MobiDB-lite"/>
    </source>
</evidence>
<evidence type="ECO:0000256" key="2">
    <source>
        <dbReference type="SAM" id="SignalP"/>
    </source>
</evidence>
<feature type="signal peptide" evidence="2">
    <location>
        <begin position="1"/>
        <end position="18"/>
    </location>
</feature>
<comment type="caution">
    <text evidence="3">The sequence shown here is derived from an EMBL/GenBank/DDBJ whole genome shotgun (WGS) entry which is preliminary data.</text>
</comment>
<feature type="chain" id="PRO_5040422879" evidence="2">
    <location>
        <begin position="19"/>
        <end position="114"/>
    </location>
</feature>
<feature type="region of interest" description="Disordered" evidence="1">
    <location>
        <begin position="85"/>
        <end position="114"/>
    </location>
</feature>
<keyword evidence="4" id="KW-1185">Reference proteome</keyword>
<feature type="compositionally biased region" description="Basic and acidic residues" evidence="1">
    <location>
        <begin position="96"/>
        <end position="114"/>
    </location>
</feature>
<organism evidence="3 4">
    <name type="scientific">Paraphaeosphaeria minitans</name>
    <dbReference type="NCBI Taxonomy" id="565426"/>
    <lineage>
        <taxon>Eukaryota</taxon>
        <taxon>Fungi</taxon>
        <taxon>Dikarya</taxon>
        <taxon>Ascomycota</taxon>
        <taxon>Pezizomycotina</taxon>
        <taxon>Dothideomycetes</taxon>
        <taxon>Pleosporomycetidae</taxon>
        <taxon>Pleosporales</taxon>
        <taxon>Massarineae</taxon>
        <taxon>Didymosphaeriaceae</taxon>
        <taxon>Paraphaeosphaeria</taxon>
    </lineage>
</organism>
<evidence type="ECO:0000313" key="4">
    <source>
        <dbReference type="Proteomes" id="UP000756921"/>
    </source>
</evidence>
<protein>
    <submittedName>
        <fullName evidence="3">Uncharacterized protein</fullName>
    </submittedName>
</protein>
<gene>
    <name evidence="3" type="ORF">PMIN01_05091</name>
</gene>
<accession>A0A9P6GKA3</accession>
<dbReference type="Proteomes" id="UP000756921">
    <property type="component" value="Unassembled WGS sequence"/>
</dbReference>
<sequence length="114" mass="12470">MKLTILASVAVVASTITAMPSAPLDPRAEKCTTQCCAKWRNICLLGCGGGPEHALCVSKQAREGNKDQFHPEKYIKYNKYNIHSEQPHQVVGGAEAEPRSDPTYEGREADEKTP</sequence>
<keyword evidence="2" id="KW-0732">Signal</keyword>
<name>A0A9P6GKA3_9PLEO</name>